<dbReference type="EMBL" id="BAAAMU010000011">
    <property type="protein sequence ID" value="GAA1624036.1"/>
    <property type="molecule type" value="Genomic_DNA"/>
</dbReference>
<accession>A0ABN2EZM3</accession>
<protein>
    <submittedName>
        <fullName evidence="1">Uncharacterized protein</fullName>
    </submittedName>
</protein>
<organism evidence="1 2">
    <name type="scientific">Nonomuraea maheshkhaliensis</name>
    <dbReference type="NCBI Taxonomy" id="419590"/>
    <lineage>
        <taxon>Bacteria</taxon>
        <taxon>Bacillati</taxon>
        <taxon>Actinomycetota</taxon>
        <taxon>Actinomycetes</taxon>
        <taxon>Streptosporangiales</taxon>
        <taxon>Streptosporangiaceae</taxon>
        <taxon>Nonomuraea</taxon>
    </lineage>
</organism>
<gene>
    <name evidence="1" type="ORF">GCM10009733_020850</name>
</gene>
<evidence type="ECO:0000313" key="2">
    <source>
        <dbReference type="Proteomes" id="UP001500064"/>
    </source>
</evidence>
<reference evidence="1 2" key="1">
    <citation type="journal article" date="2019" name="Int. J. Syst. Evol. Microbiol.">
        <title>The Global Catalogue of Microorganisms (GCM) 10K type strain sequencing project: providing services to taxonomists for standard genome sequencing and annotation.</title>
        <authorList>
            <consortium name="The Broad Institute Genomics Platform"/>
            <consortium name="The Broad Institute Genome Sequencing Center for Infectious Disease"/>
            <person name="Wu L."/>
            <person name="Ma J."/>
        </authorList>
    </citation>
    <scope>NUCLEOTIDE SEQUENCE [LARGE SCALE GENOMIC DNA]</scope>
    <source>
        <strain evidence="1 2">JCM 13929</strain>
    </source>
</reference>
<sequence>MQGGLVVPAVVARHRSGRALFGINHPNRANDCLLGKLCGTCGQPLSARPGGRYALLLRLADIIRGYSSEPALHASDCARYAIAACPAMNGQMAHYRAAPRDLEADRCGDPKCDCHRWTNSDDHRRRAGAPIPPFYLATYRQEQYRPHWGSRSGHEDVLLGVALAGVEPMSVRLVTPRELSILDLAGAL</sequence>
<dbReference type="Proteomes" id="UP001500064">
    <property type="component" value="Unassembled WGS sequence"/>
</dbReference>
<comment type="caution">
    <text evidence="1">The sequence shown here is derived from an EMBL/GenBank/DDBJ whole genome shotgun (WGS) entry which is preliminary data.</text>
</comment>
<evidence type="ECO:0000313" key="1">
    <source>
        <dbReference type="EMBL" id="GAA1624036.1"/>
    </source>
</evidence>
<name>A0ABN2EZM3_9ACTN</name>
<keyword evidence="2" id="KW-1185">Reference proteome</keyword>
<proteinExistence type="predicted"/>